<evidence type="ECO:0000313" key="3">
    <source>
        <dbReference type="Proteomes" id="UP001642409"/>
    </source>
</evidence>
<evidence type="ECO:0000313" key="1">
    <source>
        <dbReference type="EMBL" id="CAI9963318.1"/>
    </source>
</evidence>
<proteinExistence type="predicted"/>
<reference evidence="1" key="1">
    <citation type="submission" date="2023-06" db="EMBL/GenBank/DDBJ databases">
        <authorList>
            <person name="Kurt Z."/>
        </authorList>
    </citation>
    <scope>NUCLEOTIDE SEQUENCE</scope>
</reference>
<dbReference type="AlphaFoldDB" id="A0AA86R0B5"/>
<accession>A0AA86R0B5</accession>
<dbReference type="EMBL" id="CAXDID020000057">
    <property type="protein sequence ID" value="CAL6008381.1"/>
    <property type="molecule type" value="Genomic_DNA"/>
</dbReference>
<reference evidence="2 3" key="2">
    <citation type="submission" date="2024-07" db="EMBL/GenBank/DDBJ databases">
        <authorList>
            <person name="Akdeniz Z."/>
        </authorList>
    </citation>
    <scope>NUCLEOTIDE SEQUENCE [LARGE SCALE GENOMIC DNA]</scope>
</reference>
<sequence>MENWIKSRLINLKTTWTLNHFPQKIIVQQIQQQPTLMCDQLNKNDINAMIFQIFNIYSFTFINIKINICKLMILRIAQFSESPKLMIIFTNKQLEKPDVEFQNQNTNYITENIPRSRTRFSNMYCEQVIPRVPRYNQLSIIDN</sequence>
<comment type="caution">
    <text evidence="1">The sequence shown here is derived from an EMBL/GenBank/DDBJ whole genome shotgun (WGS) entry which is preliminary data.</text>
</comment>
<gene>
    <name evidence="2" type="ORF">HINF_LOCUS21092</name>
    <name evidence="1" type="ORF">HINF_LOCUS50963</name>
</gene>
<dbReference type="Proteomes" id="UP001642409">
    <property type="component" value="Unassembled WGS sequence"/>
</dbReference>
<organism evidence="1">
    <name type="scientific">Hexamita inflata</name>
    <dbReference type="NCBI Taxonomy" id="28002"/>
    <lineage>
        <taxon>Eukaryota</taxon>
        <taxon>Metamonada</taxon>
        <taxon>Diplomonadida</taxon>
        <taxon>Hexamitidae</taxon>
        <taxon>Hexamitinae</taxon>
        <taxon>Hexamita</taxon>
    </lineage>
</organism>
<dbReference type="EMBL" id="CATOUU010000967">
    <property type="protein sequence ID" value="CAI9963318.1"/>
    <property type="molecule type" value="Genomic_DNA"/>
</dbReference>
<evidence type="ECO:0000313" key="2">
    <source>
        <dbReference type="EMBL" id="CAL6008381.1"/>
    </source>
</evidence>
<protein>
    <submittedName>
        <fullName evidence="2">Hypothetical_protein</fullName>
    </submittedName>
</protein>
<keyword evidence="3" id="KW-1185">Reference proteome</keyword>
<name>A0AA86R0B5_9EUKA</name>